<gene>
    <name evidence="1" type="ORF">L3Q82_000859</name>
</gene>
<sequence>MTSSLRFEAHNSTPAQKSDNIPGRVLRDCAGELTDVFTDVFNISLSQAGVPTYLKTTTIIPVLKKSSPSCFNDYHPVALTPILMKCFKWLVLKHIKSVLPPSLDPVQFAYRLTDDAISTALHTALTHLDTKELLH</sequence>
<keyword evidence="2" id="KW-1185">Reference proteome</keyword>
<evidence type="ECO:0000313" key="2">
    <source>
        <dbReference type="Proteomes" id="UP000831701"/>
    </source>
</evidence>
<proteinExistence type="predicted"/>
<comment type="caution">
    <text evidence="1">The sequence shown here is derived from an EMBL/GenBank/DDBJ whole genome shotgun (WGS) entry which is preliminary data.</text>
</comment>
<accession>A0ACB8WCW3</accession>
<dbReference type="Proteomes" id="UP000831701">
    <property type="component" value="Chromosome 11"/>
</dbReference>
<organism evidence="1 2">
    <name type="scientific">Scortum barcoo</name>
    <name type="common">barcoo grunter</name>
    <dbReference type="NCBI Taxonomy" id="214431"/>
    <lineage>
        <taxon>Eukaryota</taxon>
        <taxon>Metazoa</taxon>
        <taxon>Chordata</taxon>
        <taxon>Craniata</taxon>
        <taxon>Vertebrata</taxon>
        <taxon>Euteleostomi</taxon>
        <taxon>Actinopterygii</taxon>
        <taxon>Neopterygii</taxon>
        <taxon>Teleostei</taxon>
        <taxon>Neoteleostei</taxon>
        <taxon>Acanthomorphata</taxon>
        <taxon>Eupercaria</taxon>
        <taxon>Centrarchiformes</taxon>
        <taxon>Terapontoidei</taxon>
        <taxon>Terapontidae</taxon>
        <taxon>Scortum</taxon>
    </lineage>
</organism>
<evidence type="ECO:0000313" key="1">
    <source>
        <dbReference type="EMBL" id="KAI3365870.1"/>
    </source>
</evidence>
<protein>
    <submittedName>
        <fullName evidence="1">Uncharacterized protein</fullName>
    </submittedName>
</protein>
<reference evidence="1" key="1">
    <citation type="submission" date="2022-04" db="EMBL/GenBank/DDBJ databases">
        <title>Jade perch genome.</title>
        <authorList>
            <person name="Chao B."/>
        </authorList>
    </citation>
    <scope>NUCLEOTIDE SEQUENCE</scope>
    <source>
        <strain evidence="1">CB-2022</strain>
    </source>
</reference>
<name>A0ACB8WCW3_9TELE</name>
<dbReference type="EMBL" id="CM041541">
    <property type="protein sequence ID" value="KAI3365870.1"/>
    <property type="molecule type" value="Genomic_DNA"/>
</dbReference>